<feature type="domain" description="Histidine kinase" evidence="12">
    <location>
        <begin position="102"/>
        <end position="309"/>
    </location>
</feature>
<dbReference type="GO" id="GO:0005886">
    <property type="term" value="C:plasma membrane"/>
    <property type="evidence" value="ECO:0007669"/>
    <property type="project" value="TreeGrafter"/>
</dbReference>
<evidence type="ECO:0000256" key="11">
    <source>
        <dbReference type="SAM" id="Phobius"/>
    </source>
</evidence>
<keyword evidence="7" id="KW-0418">Kinase</keyword>
<sequence length="311" mass="33908">YTFSVAQDMTEFDARITAFRSSLWGTLGGVALLLLAVQWGILRWGLLPLKHAANELGAIEEGMQTRMKGRYPPELQTLTSNINGLLSHQREHLERYRRTLGDLAHSLKTPLAILQSAAENRDGKTDLPNVVLEQVERMNQLTGYQLRRAATSGWTVLSAPIAVQGVVEKVLAGLHKVYADKAVKTLTELQPGLEFSGDEGDLVEIVGNLTDNAFKWCRGQVHVLACSKAGPRNGEMDLFIHVEDDGPGIPSEMVRYVMQRGRRADSDIAGHGIGLSIVRDIVQLYGGTLEIGESELGGAAVHVWLPAGPKG</sequence>
<comment type="subcellular location">
    <subcellularLocation>
        <location evidence="2">Membrane</location>
    </subcellularLocation>
</comment>
<dbReference type="PRINTS" id="PR00344">
    <property type="entry name" value="BCTRLSENSOR"/>
</dbReference>
<gene>
    <name evidence="14" type="ORF">MNBD_GAMMA20-827</name>
</gene>
<dbReference type="InterPro" id="IPR003594">
    <property type="entry name" value="HATPase_dom"/>
</dbReference>
<accession>A0A3B1AYD9</accession>
<keyword evidence="8 11" id="KW-1133">Transmembrane helix</keyword>
<dbReference type="PROSITE" id="PS50109">
    <property type="entry name" value="HIS_KIN"/>
    <property type="match status" value="1"/>
</dbReference>
<evidence type="ECO:0000256" key="2">
    <source>
        <dbReference type="ARBA" id="ARBA00004370"/>
    </source>
</evidence>
<evidence type="ECO:0000256" key="1">
    <source>
        <dbReference type="ARBA" id="ARBA00000085"/>
    </source>
</evidence>
<dbReference type="InterPro" id="IPR036097">
    <property type="entry name" value="HisK_dim/P_sf"/>
</dbReference>
<dbReference type="Pfam" id="PF02518">
    <property type="entry name" value="HATPase_c"/>
    <property type="match status" value="1"/>
</dbReference>
<evidence type="ECO:0000259" key="12">
    <source>
        <dbReference type="PROSITE" id="PS50109"/>
    </source>
</evidence>
<feature type="domain" description="HAMP" evidence="13">
    <location>
        <begin position="43"/>
        <end position="94"/>
    </location>
</feature>
<evidence type="ECO:0000256" key="6">
    <source>
        <dbReference type="ARBA" id="ARBA00022692"/>
    </source>
</evidence>
<dbReference type="AlphaFoldDB" id="A0A3B1AYD9"/>
<evidence type="ECO:0000259" key="13">
    <source>
        <dbReference type="PROSITE" id="PS50885"/>
    </source>
</evidence>
<keyword evidence="5 14" id="KW-0808">Transferase</keyword>
<keyword evidence="10 11" id="KW-0472">Membrane</keyword>
<dbReference type="CDD" id="cd00082">
    <property type="entry name" value="HisKA"/>
    <property type="match status" value="1"/>
</dbReference>
<dbReference type="GO" id="GO:0005524">
    <property type="term" value="F:ATP binding"/>
    <property type="evidence" value="ECO:0007669"/>
    <property type="project" value="UniProtKB-KW"/>
</dbReference>
<evidence type="ECO:0000256" key="4">
    <source>
        <dbReference type="ARBA" id="ARBA00022553"/>
    </source>
</evidence>
<evidence type="ECO:0000256" key="9">
    <source>
        <dbReference type="ARBA" id="ARBA00023012"/>
    </source>
</evidence>
<dbReference type="Gene3D" id="1.10.287.130">
    <property type="match status" value="1"/>
</dbReference>
<proteinExistence type="predicted"/>
<dbReference type="InterPro" id="IPR003661">
    <property type="entry name" value="HisK_dim/P_dom"/>
</dbReference>
<keyword evidence="6 11" id="KW-0812">Transmembrane</keyword>
<dbReference type="SMART" id="SM00387">
    <property type="entry name" value="HATPase_c"/>
    <property type="match status" value="1"/>
</dbReference>
<dbReference type="InterPro" id="IPR050428">
    <property type="entry name" value="TCS_sensor_his_kinase"/>
</dbReference>
<dbReference type="PANTHER" id="PTHR45436">
    <property type="entry name" value="SENSOR HISTIDINE KINASE YKOH"/>
    <property type="match status" value="1"/>
</dbReference>
<organism evidence="14">
    <name type="scientific">hydrothermal vent metagenome</name>
    <dbReference type="NCBI Taxonomy" id="652676"/>
    <lineage>
        <taxon>unclassified sequences</taxon>
        <taxon>metagenomes</taxon>
        <taxon>ecological metagenomes</taxon>
    </lineage>
</organism>
<dbReference type="PROSITE" id="PS50885">
    <property type="entry name" value="HAMP"/>
    <property type="match status" value="1"/>
</dbReference>
<keyword evidence="4" id="KW-0597">Phosphoprotein</keyword>
<dbReference type="PANTHER" id="PTHR45436:SF4">
    <property type="entry name" value="SENSOR PROTEIN PHOQ"/>
    <property type="match status" value="1"/>
</dbReference>
<feature type="transmembrane region" description="Helical" evidence="11">
    <location>
        <begin position="23"/>
        <end position="42"/>
    </location>
</feature>
<evidence type="ECO:0000256" key="8">
    <source>
        <dbReference type="ARBA" id="ARBA00022989"/>
    </source>
</evidence>
<evidence type="ECO:0000256" key="3">
    <source>
        <dbReference type="ARBA" id="ARBA00012438"/>
    </source>
</evidence>
<evidence type="ECO:0000256" key="5">
    <source>
        <dbReference type="ARBA" id="ARBA00022679"/>
    </source>
</evidence>
<dbReference type="InterPro" id="IPR003660">
    <property type="entry name" value="HAMP_dom"/>
</dbReference>
<evidence type="ECO:0000256" key="10">
    <source>
        <dbReference type="ARBA" id="ARBA00023136"/>
    </source>
</evidence>
<dbReference type="EMBL" id="UOFU01000132">
    <property type="protein sequence ID" value="VAW97836.1"/>
    <property type="molecule type" value="Genomic_DNA"/>
</dbReference>
<dbReference type="Gene3D" id="3.30.565.10">
    <property type="entry name" value="Histidine kinase-like ATPase, C-terminal domain"/>
    <property type="match status" value="1"/>
</dbReference>
<dbReference type="InterPro" id="IPR005467">
    <property type="entry name" value="His_kinase_dom"/>
</dbReference>
<keyword evidence="9" id="KW-0902">Two-component regulatory system</keyword>
<dbReference type="SUPFAM" id="SSF55874">
    <property type="entry name" value="ATPase domain of HSP90 chaperone/DNA topoisomerase II/histidine kinase"/>
    <property type="match status" value="1"/>
</dbReference>
<dbReference type="InterPro" id="IPR036890">
    <property type="entry name" value="HATPase_C_sf"/>
</dbReference>
<reference evidence="14" key="1">
    <citation type="submission" date="2018-06" db="EMBL/GenBank/DDBJ databases">
        <authorList>
            <person name="Zhirakovskaya E."/>
        </authorList>
    </citation>
    <scope>NUCLEOTIDE SEQUENCE</scope>
</reference>
<protein>
    <recommendedName>
        <fullName evidence="3">histidine kinase</fullName>
        <ecNumber evidence="3">2.7.13.3</ecNumber>
    </recommendedName>
</protein>
<name>A0A3B1AYD9_9ZZZZ</name>
<dbReference type="EC" id="2.7.13.3" evidence="3"/>
<comment type="catalytic activity">
    <reaction evidence="1">
        <text>ATP + protein L-histidine = ADP + protein N-phospho-L-histidine.</text>
        <dbReference type="EC" id="2.7.13.3"/>
    </reaction>
</comment>
<feature type="non-terminal residue" evidence="14">
    <location>
        <position position="1"/>
    </location>
</feature>
<dbReference type="InterPro" id="IPR004358">
    <property type="entry name" value="Sig_transdc_His_kin-like_C"/>
</dbReference>
<dbReference type="SUPFAM" id="SSF47384">
    <property type="entry name" value="Homodimeric domain of signal transducing histidine kinase"/>
    <property type="match status" value="1"/>
</dbReference>
<evidence type="ECO:0000313" key="14">
    <source>
        <dbReference type="EMBL" id="VAW97836.1"/>
    </source>
</evidence>
<dbReference type="GO" id="GO:0000155">
    <property type="term" value="F:phosphorelay sensor kinase activity"/>
    <property type="evidence" value="ECO:0007669"/>
    <property type="project" value="InterPro"/>
</dbReference>
<evidence type="ECO:0000256" key="7">
    <source>
        <dbReference type="ARBA" id="ARBA00022777"/>
    </source>
</evidence>